<name>I3YXK6_AEQSU</name>
<evidence type="ECO:0000313" key="2">
    <source>
        <dbReference type="Proteomes" id="UP000006049"/>
    </source>
</evidence>
<dbReference type="Proteomes" id="UP000006049">
    <property type="component" value="Chromosome"/>
</dbReference>
<dbReference type="AlphaFoldDB" id="I3YXK6"/>
<organism evidence="1 2">
    <name type="scientific">Aequorivita sublithincola (strain DSM 14238 / LMG 21431 / ACAM 643 / 9-3)</name>
    <dbReference type="NCBI Taxonomy" id="746697"/>
    <lineage>
        <taxon>Bacteria</taxon>
        <taxon>Pseudomonadati</taxon>
        <taxon>Bacteroidota</taxon>
        <taxon>Flavobacteriia</taxon>
        <taxon>Flavobacteriales</taxon>
        <taxon>Flavobacteriaceae</taxon>
        <taxon>Aequorivita</taxon>
    </lineage>
</organism>
<dbReference type="STRING" id="746697.Aeqsu_2264"/>
<protein>
    <submittedName>
        <fullName evidence="1">Uncharacterized protein</fullName>
    </submittedName>
</protein>
<dbReference type="RefSeq" id="WP_014782977.1">
    <property type="nucleotide sequence ID" value="NC_018013.1"/>
</dbReference>
<dbReference type="EMBL" id="CP003280">
    <property type="protein sequence ID" value="AFL81724.1"/>
    <property type="molecule type" value="Genomic_DNA"/>
</dbReference>
<proteinExistence type="predicted"/>
<dbReference type="KEGG" id="asl:Aeqsu_2264"/>
<evidence type="ECO:0000313" key="1">
    <source>
        <dbReference type="EMBL" id="AFL81724.1"/>
    </source>
</evidence>
<reference evidence="1 2" key="1">
    <citation type="submission" date="2012-06" db="EMBL/GenBank/DDBJ databases">
        <title>The complete genome of Aequorivita sublithincola DSM 14238.</title>
        <authorList>
            <consortium name="US DOE Joint Genome Institute (JGI-PGF)"/>
            <person name="Lucas S."/>
            <person name="Copeland A."/>
            <person name="Lapidus A."/>
            <person name="Goodwin L."/>
            <person name="Pitluck S."/>
            <person name="Peters L."/>
            <person name="Munk A.C.C."/>
            <person name="Kyrpides N."/>
            <person name="Mavromatis K."/>
            <person name="Pagani I."/>
            <person name="Ivanova N."/>
            <person name="Ovchinnikova G."/>
            <person name="Zeytun A."/>
            <person name="Detter J.C."/>
            <person name="Han C."/>
            <person name="Land M."/>
            <person name="Hauser L."/>
            <person name="Markowitz V."/>
            <person name="Cheng J.-F."/>
            <person name="Hugenholtz P."/>
            <person name="Woyke T."/>
            <person name="Wu D."/>
            <person name="Tindall B."/>
            <person name="Faehnrich R."/>
            <person name="Brambilla E."/>
            <person name="Klenk H.-P."/>
            <person name="Eisen J.A."/>
        </authorList>
    </citation>
    <scope>NUCLEOTIDE SEQUENCE [LARGE SCALE GENOMIC DNA]</scope>
    <source>
        <strain evidence="2">DSM 14238 / LMG 21431 / ACAM 643 / 9-3</strain>
    </source>
</reference>
<accession>I3YXK6</accession>
<keyword evidence="2" id="KW-1185">Reference proteome</keyword>
<dbReference type="HOGENOM" id="CLU_1719657_0_0_10"/>
<dbReference type="OrthoDB" id="1119476at2"/>
<sequence>MKIIGFIFLFITAFTFNSCNIDKCDYDCSTGPLSLNFELLDKVTGENLFTNTTFNPADIKVFDLDNNNSLVQFTFYAENDRNTIGLGPFGWGTNIANYLLKVGETTIFALHVDAEKVDGECCSNVVLNELTLEGADFSQNMENGVYEVLVEL</sequence>
<gene>
    <name evidence="1" type="ordered locus">Aeqsu_2264</name>
</gene>
<dbReference type="eggNOG" id="ENOG503388R">
    <property type="taxonomic scope" value="Bacteria"/>
</dbReference>